<dbReference type="EMBL" id="JAXCGZ010023743">
    <property type="protein sequence ID" value="KAK7006069.1"/>
    <property type="molecule type" value="Genomic_DNA"/>
</dbReference>
<gene>
    <name evidence="2" type="ORF">SK128_020108</name>
</gene>
<comment type="caution">
    <text evidence="2">The sequence shown here is derived from an EMBL/GenBank/DDBJ whole genome shotgun (WGS) entry which is preliminary data.</text>
</comment>
<evidence type="ECO:0000256" key="1">
    <source>
        <dbReference type="SAM" id="MobiDB-lite"/>
    </source>
</evidence>
<organism evidence="2 3">
    <name type="scientific">Halocaridina rubra</name>
    <name type="common">Hawaiian red shrimp</name>
    <dbReference type="NCBI Taxonomy" id="373956"/>
    <lineage>
        <taxon>Eukaryota</taxon>
        <taxon>Metazoa</taxon>
        <taxon>Ecdysozoa</taxon>
        <taxon>Arthropoda</taxon>
        <taxon>Crustacea</taxon>
        <taxon>Multicrustacea</taxon>
        <taxon>Malacostraca</taxon>
        <taxon>Eumalacostraca</taxon>
        <taxon>Eucarida</taxon>
        <taxon>Decapoda</taxon>
        <taxon>Pleocyemata</taxon>
        <taxon>Caridea</taxon>
        <taxon>Atyoidea</taxon>
        <taxon>Atyidae</taxon>
        <taxon>Halocaridina</taxon>
    </lineage>
</organism>
<name>A0AAN8ZVB6_HALRR</name>
<feature type="region of interest" description="Disordered" evidence="1">
    <location>
        <begin position="62"/>
        <end position="82"/>
    </location>
</feature>
<evidence type="ECO:0000313" key="2">
    <source>
        <dbReference type="EMBL" id="KAK7006069.1"/>
    </source>
</evidence>
<dbReference type="AlphaFoldDB" id="A0AAN8ZVB6"/>
<proteinExistence type="predicted"/>
<evidence type="ECO:0000313" key="3">
    <source>
        <dbReference type="Proteomes" id="UP001381693"/>
    </source>
</evidence>
<sequence length="82" mass="8965">MFRANTRNNKWKQESICLGSARLLLLIVAVLLVVAAGNTKHLTGNDDTHEISHVEINQKWSWQSQGRDGEPVKEVAVGGGNG</sequence>
<accession>A0AAN8ZVB6</accession>
<protein>
    <submittedName>
        <fullName evidence="2">Uncharacterized protein</fullName>
    </submittedName>
</protein>
<reference evidence="2 3" key="1">
    <citation type="submission" date="2023-11" db="EMBL/GenBank/DDBJ databases">
        <title>Halocaridina rubra genome assembly.</title>
        <authorList>
            <person name="Smith C."/>
        </authorList>
    </citation>
    <scope>NUCLEOTIDE SEQUENCE [LARGE SCALE GENOMIC DNA]</scope>
    <source>
        <strain evidence="2">EP-1</strain>
        <tissue evidence="2">Whole</tissue>
    </source>
</reference>
<dbReference type="Proteomes" id="UP001381693">
    <property type="component" value="Unassembled WGS sequence"/>
</dbReference>
<keyword evidence="3" id="KW-1185">Reference proteome</keyword>